<dbReference type="NCBIfam" id="TIGR01948">
    <property type="entry name" value="rnfE"/>
    <property type="match status" value="1"/>
</dbReference>
<comment type="caution">
    <text evidence="9">The sequence shown here is derived from an EMBL/GenBank/DDBJ whole genome shotgun (WGS) entry which is preliminary data.</text>
</comment>
<evidence type="ECO:0000256" key="6">
    <source>
        <dbReference type="ARBA" id="ARBA00022989"/>
    </source>
</evidence>
<comment type="similarity">
    <text evidence="8">Belongs to the NqrDE/RnfAE family.</text>
</comment>
<reference evidence="9 10" key="1">
    <citation type="submission" date="2019-03" db="EMBL/GenBank/DDBJ databases">
        <title>Metabolic potential of uncultured bacteria and archaea associated with petroleum seepage in deep-sea sediments.</title>
        <authorList>
            <person name="Dong X."/>
            <person name="Hubert C."/>
        </authorList>
    </citation>
    <scope>NUCLEOTIDE SEQUENCE [LARGE SCALE GENOMIC DNA]</scope>
    <source>
        <strain evidence="9">E44_bin3</strain>
    </source>
</reference>
<comment type="function">
    <text evidence="8">Part of a membrane-bound complex that couples electron transfer with translocation of ions across the membrane.</text>
</comment>
<name>A0A523TKG4_UNCAE</name>
<evidence type="ECO:0000256" key="5">
    <source>
        <dbReference type="ARBA" id="ARBA00022982"/>
    </source>
</evidence>
<keyword evidence="5 8" id="KW-0249">Electron transport</keyword>
<protein>
    <recommendedName>
        <fullName evidence="8">Ion-translocating oxidoreductase complex subunit E</fullName>
        <ecNumber evidence="8">7.-.-.-</ecNumber>
    </recommendedName>
    <alternativeName>
        <fullName evidence="8">Rnf electron transport complex subunit E</fullName>
    </alternativeName>
</protein>
<dbReference type="GO" id="GO:0005886">
    <property type="term" value="C:plasma membrane"/>
    <property type="evidence" value="ECO:0007669"/>
    <property type="project" value="UniProtKB-SubCell"/>
</dbReference>
<dbReference type="EC" id="7.-.-.-" evidence="8"/>
<proteinExistence type="inferred from homology"/>
<dbReference type="EMBL" id="SOJT01000035">
    <property type="protein sequence ID" value="TET30491.1"/>
    <property type="molecule type" value="Genomic_DNA"/>
</dbReference>
<evidence type="ECO:0000256" key="8">
    <source>
        <dbReference type="HAMAP-Rule" id="MF_00478"/>
    </source>
</evidence>
<keyword evidence="4 8" id="KW-1278">Translocase</keyword>
<comment type="subunit">
    <text evidence="8">The complex is composed of six subunits: RnfA, RnfB, RnfC, RnfD, RnfE and RnfG.</text>
</comment>
<keyword evidence="6 8" id="KW-1133">Transmembrane helix</keyword>
<feature type="transmembrane region" description="Helical" evidence="8">
    <location>
        <begin position="100"/>
        <end position="118"/>
    </location>
</feature>
<dbReference type="PANTHER" id="PTHR30586:SF0">
    <property type="entry name" value="ION-TRANSLOCATING OXIDOREDUCTASE COMPLEX SUBUNIT E"/>
    <property type="match status" value="1"/>
</dbReference>
<feature type="transmembrane region" description="Helical" evidence="8">
    <location>
        <begin position="178"/>
        <end position="201"/>
    </location>
</feature>
<evidence type="ECO:0000256" key="2">
    <source>
        <dbReference type="ARBA" id="ARBA00022448"/>
    </source>
</evidence>
<feature type="transmembrane region" description="Helical" evidence="8">
    <location>
        <begin position="45"/>
        <end position="62"/>
    </location>
</feature>
<dbReference type="NCBIfam" id="NF009070">
    <property type="entry name" value="PRK12405.1"/>
    <property type="match status" value="1"/>
</dbReference>
<dbReference type="HAMAP" id="MF_00478">
    <property type="entry name" value="RsxE_RnfE"/>
    <property type="match status" value="1"/>
</dbReference>
<keyword evidence="2 8" id="KW-0813">Transport</keyword>
<accession>A0A523TKG4</accession>
<comment type="subcellular location">
    <subcellularLocation>
        <location evidence="8">Cell membrane</location>
        <topology evidence="8">Multi-pass membrane protein</topology>
    </subcellularLocation>
    <subcellularLocation>
        <location evidence="1">Endomembrane system</location>
        <topology evidence="1">Multi-pass membrane protein</topology>
    </subcellularLocation>
</comment>
<evidence type="ECO:0000256" key="3">
    <source>
        <dbReference type="ARBA" id="ARBA00022692"/>
    </source>
</evidence>
<feature type="transmembrane region" description="Helical" evidence="8">
    <location>
        <begin position="74"/>
        <end position="94"/>
    </location>
</feature>
<dbReference type="PIRSF" id="PIRSF006102">
    <property type="entry name" value="NQR_DE"/>
    <property type="match status" value="1"/>
</dbReference>
<keyword evidence="7 8" id="KW-0472">Membrane</keyword>
<keyword evidence="8" id="KW-1003">Cell membrane</keyword>
<dbReference type="GO" id="GO:0022900">
    <property type="term" value="P:electron transport chain"/>
    <property type="evidence" value="ECO:0007669"/>
    <property type="project" value="UniProtKB-UniRule"/>
</dbReference>
<dbReference type="Pfam" id="PF02508">
    <property type="entry name" value="Rnf-Nqr"/>
    <property type="match status" value="1"/>
</dbReference>
<sequence length="205" mass="22297">MKTSWQLYADLIKGLWRENPVFMQLLAMCPTLAVTTTAFQGFTMGIAVVFVLILSGVVISSFRKLIPHQVRIATFTIIIAAFVTITDLILAATFPPMSKALGPYVPLIVVNCIILGRMEAFTSKHPVSRSFMDALGMGLGFTLALVILGSIRELLSSGAVFGYQILTTQAAGGWFRPWVIMILPPGAFITLGILLAIINTFSRKS</sequence>
<evidence type="ECO:0000256" key="1">
    <source>
        <dbReference type="ARBA" id="ARBA00004127"/>
    </source>
</evidence>
<keyword evidence="3 8" id="KW-0812">Transmembrane</keyword>
<dbReference type="InterPro" id="IPR010968">
    <property type="entry name" value="RnfE"/>
</dbReference>
<dbReference type="GO" id="GO:0012505">
    <property type="term" value="C:endomembrane system"/>
    <property type="evidence" value="ECO:0007669"/>
    <property type="project" value="UniProtKB-SubCell"/>
</dbReference>
<evidence type="ECO:0000313" key="9">
    <source>
        <dbReference type="EMBL" id="TET30491.1"/>
    </source>
</evidence>
<organism evidence="9 10">
    <name type="scientific">Aerophobetes bacterium</name>
    <dbReference type="NCBI Taxonomy" id="2030807"/>
    <lineage>
        <taxon>Bacteria</taxon>
        <taxon>Candidatus Aerophobota</taxon>
    </lineage>
</organism>
<evidence type="ECO:0000256" key="7">
    <source>
        <dbReference type="ARBA" id="ARBA00023136"/>
    </source>
</evidence>
<dbReference type="InterPro" id="IPR003667">
    <property type="entry name" value="NqrDE/RnfAE"/>
</dbReference>
<dbReference type="AlphaFoldDB" id="A0A523TKG4"/>
<dbReference type="Proteomes" id="UP000316517">
    <property type="component" value="Unassembled WGS sequence"/>
</dbReference>
<feature type="transmembrane region" description="Helical" evidence="8">
    <location>
        <begin position="130"/>
        <end position="151"/>
    </location>
</feature>
<gene>
    <name evidence="8" type="primary">rnfE</name>
    <name evidence="9" type="ORF">E3J68_00620</name>
</gene>
<dbReference type="PANTHER" id="PTHR30586">
    <property type="entry name" value="ELECTRON TRANSPORT COMPLEX PROTEIN RNFE"/>
    <property type="match status" value="1"/>
</dbReference>
<evidence type="ECO:0000256" key="4">
    <source>
        <dbReference type="ARBA" id="ARBA00022967"/>
    </source>
</evidence>
<evidence type="ECO:0000313" key="10">
    <source>
        <dbReference type="Proteomes" id="UP000316517"/>
    </source>
</evidence>